<dbReference type="GO" id="GO:0030234">
    <property type="term" value="F:enzyme regulator activity"/>
    <property type="evidence" value="ECO:0007669"/>
    <property type="project" value="UniProtKB-UniRule"/>
</dbReference>
<dbReference type="GO" id="GO:0033185">
    <property type="term" value="C:dolichol-phosphate-mannose synthase complex"/>
    <property type="evidence" value="ECO:0007669"/>
    <property type="project" value="TreeGrafter"/>
</dbReference>
<gene>
    <name evidence="11" type="ORF">AaeL_AAEL005125</name>
</gene>
<dbReference type="STRING" id="7159.Q17B10"/>
<dbReference type="EMBL" id="CH477327">
    <property type="protein sequence ID" value="EAT43460.1"/>
    <property type="molecule type" value="Genomic_DNA"/>
</dbReference>
<keyword evidence="6 10" id="KW-1133">Transmembrane helix</keyword>
<dbReference type="Pfam" id="PF07297">
    <property type="entry name" value="DPM2"/>
    <property type="match status" value="1"/>
</dbReference>
<evidence type="ECO:0000256" key="5">
    <source>
        <dbReference type="ARBA" id="ARBA00022824"/>
    </source>
</evidence>
<dbReference type="Proteomes" id="UP000682892">
    <property type="component" value="Unassembled WGS sequence"/>
</dbReference>
<evidence type="ECO:0000256" key="8">
    <source>
        <dbReference type="ARBA" id="ARBA00045174"/>
    </source>
</evidence>
<evidence type="ECO:0000256" key="2">
    <source>
        <dbReference type="ARBA" id="ARBA00005478"/>
    </source>
</evidence>
<keyword evidence="4 10" id="KW-0812">Transmembrane</keyword>
<dbReference type="InterPro" id="IPR009914">
    <property type="entry name" value="DPM2"/>
</dbReference>
<protein>
    <recommendedName>
        <fullName evidence="3 10">Dolichol phosphate-mannose biosynthesis regulatory protein</fullName>
    </recommendedName>
</protein>
<feature type="transmembrane region" description="Helical" evidence="10">
    <location>
        <begin position="12"/>
        <end position="33"/>
    </location>
</feature>
<evidence type="ECO:0000256" key="9">
    <source>
        <dbReference type="ARBA" id="ARBA00046896"/>
    </source>
</evidence>
<comment type="similarity">
    <text evidence="2 10">Belongs to the DPM2 family.</text>
</comment>
<reference evidence="11" key="1">
    <citation type="submission" date="2005-10" db="EMBL/GenBank/DDBJ databases">
        <authorList>
            <person name="Loftus B.J."/>
            <person name="Nene V.M."/>
            <person name="Hannick L.I."/>
            <person name="Bidwell S."/>
            <person name="Haas B."/>
            <person name="Amedeo P."/>
            <person name="Orvis J."/>
            <person name="Wortman J.R."/>
            <person name="White O.R."/>
            <person name="Salzberg S."/>
            <person name="Shumway M."/>
            <person name="Koo H."/>
            <person name="Zhao Y."/>
            <person name="Holmes M."/>
            <person name="Miller J."/>
            <person name="Schatz M."/>
            <person name="Pop M."/>
            <person name="Pai G."/>
            <person name="Utterback T."/>
            <person name="Rogers Y.-H."/>
            <person name="Kravitz S."/>
            <person name="Fraser C.M."/>
        </authorList>
    </citation>
    <scope>NUCLEOTIDE SEQUENCE</scope>
    <source>
        <strain evidence="11">Liverpool</strain>
    </source>
</reference>
<comment type="function">
    <text evidence="8">Regulates the biosynthesis of dolichol phosphate-mannose. Regulatory subunit of the dolichol-phosphate mannose (DPM) synthase complex; essential for the ER localization and stable expression of DPM1. Part of the glycosylphosphatidylinositol-N-acetylglucosaminyltransferase (GPI-GnT) complex that catalyzes the transfer of N-acetylglucosamine from UDP-N-acetylglucosamine to phosphatidylinositol and participates in the first step of GPI biosynthesis. May act by regulating the GPI-GNT complex.</text>
</comment>
<proteinExistence type="inferred from homology"/>
<dbReference type="AlphaFoldDB" id="Q17B10"/>
<comment type="function">
    <text evidence="10">Regulatory subunit of the dolichol-phosphate mannose (DPM) synthase complex; essential for the ER localization.</text>
</comment>
<evidence type="ECO:0000313" key="12">
    <source>
        <dbReference type="Proteomes" id="UP000682892"/>
    </source>
</evidence>
<accession>Q17B10</accession>
<dbReference type="GO" id="GO:0005789">
    <property type="term" value="C:endoplasmic reticulum membrane"/>
    <property type="evidence" value="ECO:0007669"/>
    <property type="project" value="UniProtKB-SubCell"/>
</dbReference>
<dbReference type="GO" id="GO:0180047">
    <property type="term" value="P:dolichol phosphate mannose biosynthetic process"/>
    <property type="evidence" value="ECO:0007669"/>
    <property type="project" value="InterPro"/>
</dbReference>
<evidence type="ECO:0000256" key="1">
    <source>
        <dbReference type="ARBA" id="ARBA00004477"/>
    </source>
</evidence>
<reference evidence="11" key="2">
    <citation type="journal article" date="2007" name="Science">
        <title>Genome sequence of Aedes aegypti, a major arbovirus vector.</title>
        <authorList>
            <person name="Nene V."/>
            <person name="Wortman J.R."/>
            <person name="Lawson D."/>
            <person name="Haas B."/>
            <person name="Kodira C."/>
            <person name="Tu Z.J."/>
            <person name="Loftus B."/>
            <person name="Xi Z."/>
            <person name="Megy K."/>
            <person name="Grabherr M."/>
            <person name="Ren Q."/>
            <person name="Zdobnov E.M."/>
            <person name="Lobo N.F."/>
            <person name="Campbell K.S."/>
            <person name="Brown S.E."/>
            <person name="Bonaldo M.F."/>
            <person name="Zhu J."/>
            <person name="Sinkins S.P."/>
            <person name="Hogenkamp D.G."/>
            <person name="Amedeo P."/>
            <person name="Arensburger P."/>
            <person name="Atkinson P.W."/>
            <person name="Bidwell S."/>
            <person name="Biedler J."/>
            <person name="Birney E."/>
            <person name="Bruggner R.V."/>
            <person name="Costas J."/>
            <person name="Coy M.R."/>
            <person name="Crabtree J."/>
            <person name="Crawford M."/>
            <person name="Debruyn B."/>
            <person name="Decaprio D."/>
            <person name="Eiglmeier K."/>
            <person name="Eisenstadt E."/>
            <person name="El-Dorry H."/>
            <person name="Gelbart W.M."/>
            <person name="Gomes S.L."/>
            <person name="Hammond M."/>
            <person name="Hannick L.I."/>
            <person name="Hogan J.R."/>
            <person name="Holmes M.H."/>
            <person name="Jaffe D."/>
            <person name="Johnston J.S."/>
            <person name="Kennedy R.C."/>
            <person name="Koo H."/>
            <person name="Kravitz S."/>
            <person name="Kriventseva E.V."/>
            <person name="Kulp D."/>
            <person name="Labutti K."/>
            <person name="Lee E."/>
            <person name="Li S."/>
            <person name="Lovin D.D."/>
            <person name="Mao C."/>
            <person name="Mauceli E."/>
            <person name="Menck C.F."/>
            <person name="Miller J.R."/>
            <person name="Montgomery P."/>
            <person name="Mori A."/>
            <person name="Nascimento A.L."/>
            <person name="Naveira H.F."/>
            <person name="Nusbaum C."/>
            <person name="O'leary S."/>
            <person name="Orvis J."/>
            <person name="Pertea M."/>
            <person name="Quesneville H."/>
            <person name="Reidenbach K.R."/>
            <person name="Rogers Y.H."/>
            <person name="Roth C.W."/>
            <person name="Schneider J.R."/>
            <person name="Schatz M."/>
            <person name="Shumway M."/>
            <person name="Stanke M."/>
            <person name="Stinson E.O."/>
            <person name="Tubio J.M."/>
            <person name="Vanzee J.P."/>
            <person name="Verjovski-Almeida S."/>
            <person name="Werner D."/>
            <person name="White O."/>
            <person name="Wyder S."/>
            <person name="Zeng Q."/>
            <person name="Zhao Q."/>
            <person name="Zhao Y."/>
            <person name="Hill C.A."/>
            <person name="Raikhel A.S."/>
            <person name="Soares M.B."/>
            <person name="Knudson D.L."/>
            <person name="Lee N.H."/>
            <person name="Galagan J."/>
            <person name="Salzberg S.L."/>
            <person name="Paulsen I.T."/>
            <person name="Dimopoulos G."/>
            <person name="Collins F.H."/>
            <person name="Birren B."/>
            <person name="Fraser-Liggett C.M."/>
            <person name="Severson D.W."/>
        </authorList>
    </citation>
    <scope>NUCLEOTIDE SEQUENCE [LARGE SCALE GENOMIC DNA]</scope>
    <source>
        <strain evidence="11">Liverpool</strain>
    </source>
</reference>
<evidence type="ECO:0000256" key="6">
    <source>
        <dbReference type="ARBA" id="ARBA00022989"/>
    </source>
</evidence>
<dbReference type="eggNOG" id="ENOG502SG75">
    <property type="taxonomic scope" value="Eukaryota"/>
</dbReference>
<evidence type="ECO:0000256" key="3">
    <source>
        <dbReference type="ARBA" id="ARBA00018157"/>
    </source>
</evidence>
<comment type="subcellular location">
    <subcellularLocation>
        <location evidence="1 10">Endoplasmic reticulum membrane</location>
        <topology evidence="1 10">Multi-pass membrane protein</topology>
    </subcellularLocation>
</comment>
<keyword evidence="7 10" id="KW-0472">Membrane</keyword>
<keyword evidence="5 10" id="KW-0256">Endoplasmic reticulum</keyword>
<dbReference type="GO" id="GO:0006506">
    <property type="term" value="P:GPI anchor biosynthetic process"/>
    <property type="evidence" value="ECO:0007669"/>
    <property type="project" value="TreeGrafter"/>
</dbReference>
<dbReference type="OMA" id="YTVWVIG"/>
<dbReference type="HOGENOM" id="CLU_150144_2_0_1"/>
<dbReference type="PaxDb" id="7159-AAEL005125-PA"/>
<evidence type="ECO:0000256" key="10">
    <source>
        <dbReference type="RuleBase" id="RU365084"/>
    </source>
</evidence>
<comment type="subunit">
    <text evidence="9">Component of the dolichol-phosphate mannose (DPM) synthase complex composed of DPM1, DPM2 and DPM3; in the complex interacts directly with DPM3. Component of the glycosylphosphatidylinositol-N-acetylglucosaminyltransferase (GPI-GnT) complex composed at least by PIGA, PIGC, PIGH, PIGP, PIGQ, PIGY and DPM2. Interacts with PIGA, PIGC and PIGQ.</text>
</comment>
<reference evidence="11" key="3">
    <citation type="submission" date="2012-09" db="EMBL/GenBank/DDBJ databases">
        <authorList>
            <consortium name="VectorBase"/>
        </authorList>
    </citation>
    <scope>NUCLEOTIDE SEQUENCE</scope>
    <source>
        <strain evidence="11">Liverpool</strain>
    </source>
</reference>
<dbReference type="UniPathway" id="UPA00378"/>
<dbReference type="PANTHER" id="PTHR15039">
    <property type="entry name" value="DOLICHOL PHOSPHATE-MANNOSE BIOSYNTHESIS REGULATORY PROTEIN"/>
    <property type="match status" value="1"/>
</dbReference>
<comment type="pathway">
    <text evidence="10">Protein modification; protein glycosylation.</text>
</comment>
<evidence type="ECO:0000313" key="11">
    <source>
        <dbReference type="EMBL" id="EAT43460.1"/>
    </source>
</evidence>
<feature type="transmembrane region" description="Helical" evidence="10">
    <location>
        <begin position="53"/>
        <end position="75"/>
    </location>
</feature>
<evidence type="ECO:0000256" key="4">
    <source>
        <dbReference type="ARBA" id="ARBA00022692"/>
    </source>
</evidence>
<dbReference type="PANTHER" id="PTHR15039:SF11">
    <property type="entry name" value="DOLICHOL PHOSPHATE-MANNOSE BIOSYNTHESIS REGULATORY PROTEIN"/>
    <property type="match status" value="1"/>
</dbReference>
<sequence>MASNALLGKLILALTLAVFLYYFFWVGVLPFMVIDSSEDNWIYSLFPETKFAFMVPAVFGVLLIGGLSVFTLYHLKGQLRASSD</sequence>
<name>Q17B10_AEDAE</name>
<evidence type="ECO:0000256" key="7">
    <source>
        <dbReference type="ARBA" id="ARBA00023136"/>
    </source>
</evidence>
<organism evidence="11 12">
    <name type="scientific">Aedes aegypti</name>
    <name type="common">Yellowfever mosquito</name>
    <name type="synonym">Culex aegypti</name>
    <dbReference type="NCBI Taxonomy" id="7159"/>
    <lineage>
        <taxon>Eukaryota</taxon>
        <taxon>Metazoa</taxon>
        <taxon>Ecdysozoa</taxon>
        <taxon>Arthropoda</taxon>
        <taxon>Hexapoda</taxon>
        <taxon>Insecta</taxon>
        <taxon>Pterygota</taxon>
        <taxon>Neoptera</taxon>
        <taxon>Endopterygota</taxon>
        <taxon>Diptera</taxon>
        <taxon>Nematocera</taxon>
        <taxon>Culicoidea</taxon>
        <taxon>Culicidae</taxon>
        <taxon>Culicinae</taxon>
        <taxon>Aedini</taxon>
        <taxon>Aedes</taxon>
        <taxon>Stegomyia</taxon>
    </lineage>
</organism>
<dbReference type="PhylomeDB" id="Q17B10"/>